<evidence type="ECO:0000256" key="2">
    <source>
        <dbReference type="ARBA" id="ARBA00022448"/>
    </source>
</evidence>
<reference evidence="9 10" key="2">
    <citation type="journal article" date="2016" name="Genome Announc.">
        <title>Draft Genome Sequence of Erythromycin- and Oxytetracycline-Sensitive Nocardia seriolae Strain U-1 (NBRC 110359).</title>
        <authorList>
            <person name="Imajoh M."/>
            <person name="Sukeda M."/>
            <person name="Shimizu M."/>
            <person name="Yamane J."/>
            <person name="Ohnishi K."/>
            <person name="Oshima S."/>
        </authorList>
    </citation>
    <scope>NUCLEOTIDE SEQUENCE [LARGE SCALE GENOMIC DNA]</scope>
    <source>
        <strain evidence="9 10">U-1</strain>
    </source>
</reference>
<keyword evidence="6 7" id="KW-0472">Membrane</keyword>
<dbReference type="CDD" id="cd06261">
    <property type="entry name" value="TM_PBP2"/>
    <property type="match status" value="1"/>
</dbReference>
<comment type="subcellular location">
    <subcellularLocation>
        <location evidence="1 7">Cell membrane</location>
        <topology evidence="1 7">Multi-pass membrane protein</topology>
    </subcellularLocation>
</comment>
<protein>
    <submittedName>
        <fullName evidence="9">Peptide ABC transporter permease</fullName>
    </submittedName>
</protein>
<keyword evidence="3" id="KW-1003">Cell membrane</keyword>
<accession>A0ABC9YY10</accession>
<name>A0ABC9YY10_9NOCA</name>
<keyword evidence="2 7" id="KW-0813">Transport</keyword>
<dbReference type="PANTHER" id="PTHR30465:SF0">
    <property type="entry name" value="OLIGOPEPTIDE TRANSPORT SYSTEM PERMEASE PROTEIN APPB"/>
    <property type="match status" value="1"/>
</dbReference>
<sequence>MMAGFLLRRALNYVVLLVLASFLAFTVAAYTFTPLDQLEQRNPRPPQSVIDSKRAELHLDEPIPERYLTWAGGRFSWEGGPWWMGGISWTGGVVHGDFGKTMAGQPVKDELGRRIGVSLRLLVIGSIVGTVLGVLIGAANAIRQYKFSDYLSTIVSMLLLSTPVFLLATLLKYGALEINLAAGKQIFLYTGETSATAVHGLWNQIVDRAQHMLLPTLGLALGAMAGYSRYQRNAMLDVLGSDFIRTARAKGLTRSRALYKHGLRTALIPMATLFAYSFGGLVTGATFTEKIFGWHGMGEWLVDSIHAQDINVVLTVTLFAGVVILLSGLLSDIVYAILDPRVRV</sequence>
<keyword evidence="5 7" id="KW-1133">Transmembrane helix</keyword>
<evidence type="ECO:0000259" key="8">
    <source>
        <dbReference type="PROSITE" id="PS50928"/>
    </source>
</evidence>
<dbReference type="Gene3D" id="1.10.3720.10">
    <property type="entry name" value="MetI-like"/>
    <property type="match status" value="1"/>
</dbReference>
<evidence type="ECO:0000313" key="10">
    <source>
        <dbReference type="Proteomes" id="UP000037179"/>
    </source>
</evidence>
<comment type="similarity">
    <text evidence="7">Belongs to the binding-protein-dependent transport system permease family.</text>
</comment>
<dbReference type="PANTHER" id="PTHR30465">
    <property type="entry name" value="INNER MEMBRANE ABC TRANSPORTER"/>
    <property type="match status" value="1"/>
</dbReference>
<dbReference type="EMBL" id="BBYQ01000074">
    <property type="protein sequence ID" value="GAP30181.1"/>
    <property type="molecule type" value="Genomic_DNA"/>
</dbReference>
<evidence type="ECO:0000313" key="9">
    <source>
        <dbReference type="EMBL" id="GAP30181.1"/>
    </source>
</evidence>
<dbReference type="Proteomes" id="UP000037179">
    <property type="component" value="Unassembled WGS sequence"/>
</dbReference>
<dbReference type="AlphaFoldDB" id="A0ABC9YY10"/>
<evidence type="ECO:0000256" key="6">
    <source>
        <dbReference type="ARBA" id="ARBA00023136"/>
    </source>
</evidence>
<feature type="transmembrane region" description="Helical" evidence="7">
    <location>
        <begin position="310"/>
        <end position="338"/>
    </location>
</feature>
<organism evidence="9 10">
    <name type="scientific">Nocardia seriolae</name>
    <dbReference type="NCBI Taxonomy" id="37332"/>
    <lineage>
        <taxon>Bacteria</taxon>
        <taxon>Bacillati</taxon>
        <taxon>Actinomycetota</taxon>
        <taxon>Actinomycetes</taxon>
        <taxon>Mycobacteriales</taxon>
        <taxon>Nocardiaceae</taxon>
        <taxon>Nocardia</taxon>
    </lineage>
</organism>
<keyword evidence="4 7" id="KW-0812">Transmembrane</keyword>
<reference evidence="10" key="1">
    <citation type="submission" date="2015-07" db="EMBL/GenBank/DDBJ databases">
        <title>Nocardia seriolae U-1 whole genome shotgun sequence.</title>
        <authorList>
            <person name="Imajoh M."/>
            <person name="Fukumoto Y."/>
            <person name="Sukeda M."/>
            <person name="Yamane J."/>
            <person name="Yamasaki K."/>
            <person name="Shimizu M."/>
            <person name="Ohnishi K."/>
            <person name="Oshima S."/>
        </authorList>
    </citation>
    <scope>NUCLEOTIDE SEQUENCE [LARGE SCALE GENOMIC DNA]</scope>
    <source>
        <strain evidence="10">U-1</strain>
    </source>
</reference>
<dbReference type="InterPro" id="IPR000515">
    <property type="entry name" value="MetI-like"/>
</dbReference>
<evidence type="ECO:0000256" key="7">
    <source>
        <dbReference type="RuleBase" id="RU363032"/>
    </source>
</evidence>
<dbReference type="Pfam" id="PF00528">
    <property type="entry name" value="BPD_transp_1"/>
    <property type="match status" value="1"/>
</dbReference>
<feature type="transmembrane region" description="Helical" evidence="7">
    <location>
        <begin position="117"/>
        <end position="138"/>
    </location>
</feature>
<dbReference type="PROSITE" id="PS50928">
    <property type="entry name" value="ABC_TM1"/>
    <property type="match status" value="1"/>
</dbReference>
<evidence type="ECO:0000256" key="3">
    <source>
        <dbReference type="ARBA" id="ARBA00022475"/>
    </source>
</evidence>
<evidence type="ECO:0000256" key="5">
    <source>
        <dbReference type="ARBA" id="ARBA00022989"/>
    </source>
</evidence>
<evidence type="ECO:0000256" key="1">
    <source>
        <dbReference type="ARBA" id="ARBA00004651"/>
    </source>
</evidence>
<comment type="caution">
    <text evidence="9">The sequence shown here is derived from an EMBL/GenBank/DDBJ whole genome shotgun (WGS) entry which is preliminary data.</text>
</comment>
<dbReference type="GO" id="GO:0005886">
    <property type="term" value="C:plasma membrane"/>
    <property type="evidence" value="ECO:0007669"/>
    <property type="project" value="UniProtKB-SubCell"/>
</dbReference>
<dbReference type="InterPro" id="IPR035906">
    <property type="entry name" value="MetI-like_sf"/>
</dbReference>
<feature type="transmembrane region" description="Helical" evidence="7">
    <location>
        <begin position="150"/>
        <end position="171"/>
    </location>
</feature>
<feature type="transmembrane region" description="Helical" evidence="7">
    <location>
        <begin position="266"/>
        <end position="287"/>
    </location>
</feature>
<evidence type="ECO:0000256" key="4">
    <source>
        <dbReference type="ARBA" id="ARBA00022692"/>
    </source>
</evidence>
<dbReference type="SUPFAM" id="SSF161098">
    <property type="entry name" value="MetI-like"/>
    <property type="match status" value="1"/>
</dbReference>
<feature type="domain" description="ABC transmembrane type-1" evidence="8">
    <location>
        <begin position="115"/>
        <end position="335"/>
    </location>
</feature>
<proteinExistence type="inferred from homology"/>
<keyword evidence="10" id="KW-1185">Reference proteome</keyword>
<gene>
    <name evidence="9" type="ORF">NSK11_contig00074-0016</name>
</gene>